<dbReference type="InterPro" id="IPR042183">
    <property type="entry name" value="MmgE/PrpD_sf_1"/>
</dbReference>
<evidence type="ECO:0000313" key="5">
    <source>
        <dbReference type="Proteomes" id="UP000187059"/>
    </source>
</evidence>
<evidence type="ECO:0000259" key="3">
    <source>
        <dbReference type="Pfam" id="PF19305"/>
    </source>
</evidence>
<dbReference type="InterPro" id="IPR042188">
    <property type="entry name" value="MmgE/PrpD_sf_2"/>
</dbReference>
<geneLocation type="plasmid" evidence="5">
    <name>ppaby4</name>
</geneLocation>
<dbReference type="InterPro" id="IPR045337">
    <property type="entry name" value="MmgE_PrpD_C"/>
</dbReference>
<protein>
    <submittedName>
        <fullName evidence="4">Uncharacterized protein involved in propionate catabolism</fullName>
    </submittedName>
</protein>
<accession>A0A1P8V139</accession>
<comment type="similarity">
    <text evidence="1">Belongs to the PrpD family.</text>
</comment>
<dbReference type="Pfam" id="PF19305">
    <property type="entry name" value="MmgE_PrpD_C"/>
    <property type="match status" value="1"/>
</dbReference>
<dbReference type="Gene3D" id="3.30.1330.120">
    <property type="entry name" value="2-methylcitrate dehydratase PrpD"/>
    <property type="match status" value="1"/>
</dbReference>
<dbReference type="Pfam" id="PF03972">
    <property type="entry name" value="MmgE_PrpD_N"/>
    <property type="match status" value="1"/>
</dbReference>
<proteinExistence type="inferred from homology"/>
<sequence>MQAKSDVAFPFAETALARSYGDLSGATVAATQAALTDTLACALAGTNAPGVGEARAGFGRQWPGGTVTVWGGFGKAMGPMAAVMNAASLHALDYDDTDDKVPLHANSVLLPALMAYMEERGIACDGKAFLTALAVGIDGAMRIGRAGRPKARKGWNYSVISGGIGTILALGHLGKWDTQTTVNALGHQLAQTSGSLQSIIDGSLAKRFQPAMLAKDTLFAAALAEAGVDGPRNVFEGRAGFWALYQDGEWDRDVMLTGMETCSMVTDLSLKPYPTCRFTHASIDVGIEMHRQGLRPENIKRLKIMPSGQAVNMTGRDFDHTKAGVVDAQFSVAYSTSVALAQGAMKIDDITIDRIRQSPVGAFVAEKVVVEANPKVDFLSMSPVVIEAELTSGEIRRFDGPDVSGSPEKPLTRDQLFDKVADCLGSNDAAVSAEELMASVDGLPGAASMAPVMDLLARPSTRAKHSAVA</sequence>
<gene>
    <name evidence="4" type="ORF">Ga0080574_TMP5053</name>
</gene>
<dbReference type="PANTHER" id="PTHR16943">
    <property type="entry name" value="2-METHYLCITRATE DEHYDRATASE-RELATED"/>
    <property type="match status" value="1"/>
</dbReference>
<dbReference type="PANTHER" id="PTHR16943:SF8">
    <property type="entry name" value="2-METHYLCITRATE DEHYDRATASE"/>
    <property type="match status" value="1"/>
</dbReference>
<dbReference type="SUPFAM" id="SSF103378">
    <property type="entry name" value="2-methylcitrate dehydratase PrpD"/>
    <property type="match status" value="1"/>
</dbReference>
<dbReference type="InterPro" id="IPR036148">
    <property type="entry name" value="MmgE/PrpD_sf"/>
</dbReference>
<dbReference type="AlphaFoldDB" id="A0A1P8V139"/>
<dbReference type="KEGG" id="paby:Ga0080574_TMP5053"/>
<dbReference type="EMBL" id="CP015095">
    <property type="protein sequence ID" value="APZ55335.1"/>
    <property type="molecule type" value="Genomic_DNA"/>
</dbReference>
<evidence type="ECO:0000313" key="4">
    <source>
        <dbReference type="EMBL" id="APZ55335.1"/>
    </source>
</evidence>
<name>A0A1P8V139_9RHOB</name>
<keyword evidence="5" id="KW-1185">Reference proteome</keyword>
<keyword evidence="4" id="KW-0614">Plasmid</keyword>
<feature type="domain" description="MmgE/PrpD N-terminal" evidence="2">
    <location>
        <begin position="11"/>
        <end position="249"/>
    </location>
</feature>
<reference evidence="4 5" key="1">
    <citation type="submission" date="2016-04" db="EMBL/GenBank/DDBJ databases">
        <title>Deep-sea bacteria in the southern Pacific.</title>
        <authorList>
            <person name="Tang K."/>
        </authorList>
    </citation>
    <scope>NUCLEOTIDE SEQUENCE [LARGE SCALE GENOMIC DNA]</scope>
    <source>
        <strain evidence="4 5">JLT2014</strain>
        <plasmid evidence="5">ppaby4</plasmid>
    </source>
</reference>
<dbReference type="GO" id="GO:0016829">
    <property type="term" value="F:lyase activity"/>
    <property type="evidence" value="ECO:0007669"/>
    <property type="project" value="InterPro"/>
</dbReference>
<feature type="domain" description="MmgE/PrpD C-terminal" evidence="3">
    <location>
        <begin position="273"/>
        <end position="426"/>
    </location>
</feature>
<dbReference type="InterPro" id="IPR005656">
    <property type="entry name" value="MmgE_PrpD"/>
</dbReference>
<evidence type="ECO:0000256" key="1">
    <source>
        <dbReference type="ARBA" id="ARBA00006174"/>
    </source>
</evidence>
<dbReference type="OrthoDB" id="9795089at2"/>
<evidence type="ECO:0000259" key="2">
    <source>
        <dbReference type="Pfam" id="PF03972"/>
    </source>
</evidence>
<dbReference type="InterPro" id="IPR045336">
    <property type="entry name" value="MmgE_PrpD_N"/>
</dbReference>
<dbReference type="Gene3D" id="1.10.4100.10">
    <property type="entry name" value="2-methylcitrate dehydratase PrpD"/>
    <property type="match status" value="1"/>
</dbReference>
<dbReference type="RefSeq" id="WP_076706265.1">
    <property type="nucleotide sequence ID" value="NZ_CP015095.1"/>
</dbReference>
<organism evidence="4 5">
    <name type="scientific">Salipiger abyssi</name>
    <dbReference type="NCBI Taxonomy" id="1250539"/>
    <lineage>
        <taxon>Bacteria</taxon>
        <taxon>Pseudomonadati</taxon>
        <taxon>Pseudomonadota</taxon>
        <taxon>Alphaproteobacteria</taxon>
        <taxon>Rhodobacterales</taxon>
        <taxon>Roseobacteraceae</taxon>
        <taxon>Salipiger</taxon>
    </lineage>
</organism>
<dbReference type="Proteomes" id="UP000187059">
    <property type="component" value="Plasmid pPABY4"/>
</dbReference>